<evidence type="ECO:0000256" key="3">
    <source>
        <dbReference type="ARBA" id="ARBA00022491"/>
    </source>
</evidence>
<dbReference type="RefSeq" id="XP_022659160.1">
    <property type="nucleotide sequence ID" value="XM_022803425.1"/>
</dbReference>
<dbReference type="InterPro" id="IPR013087">
    <property type="entry name" value="Znf_C2H2_type"/>
</dbReference>
<evidence type="ECO:0000256" key="2">
    <source>
        <dbReference type="ARBA" id="ARBA00006232"/>
    </source>
</evidence>
<proteinExistence type="inferred from homology"/>
<dbReference type="GO" id="GO:0031519">
    <property type="term" value="C:PcG protein complex"/>
    <property type="evidence" value="ECO:0007669"/>
    <property type="project" value="TreeGrafter"/>
</dbReference>
<dbReference type="EnsemblMetazoa" id="XM_022803427">
    <property type="protein sequence ID" value="XP_022659162"/>
    <property type="gene ID" value="LOC111249497"/>
</dbReference>
<dbReference type="SMART" id="SM00355">
    <property type="entry name" value="ZnF_C2H2"/>
    <property type="match status" value="4"/>
</dbReference>
<accession>A0A7M7JZ86</accession>
<evidence type="ECO:0000256" key="13">
    <source>
        <dbReference type="PROSITE-ProRule" id="PRU00042"/>
    </source>
</evidence>
<dbReference type="GO" id="GO:0005667">
    <property type="term" value="C:transcription regulator complex"/>
    <property type="evidence" value="ECO:0007669"/>
    <property type="project" value="TreeGrafter"/>
</dbReference>
<dbReference type="GO" id="GO:0000785">
    <property type="term" value="C:chromatin"/>
    <property type="evidence" value="ECO:0007669"/>
    <property type="project" value="TreeGrafter"/>
</dbReference>
<evidence type="ECO:0000256" key="6">
    <source>
        <dbReference type="ARBA" id="ARBA00022771"/>
    </source>
</evidence>
<keyword evidence="3" id="KW-0678">Repressor</keyword>
<evidence type="ECO:0000256" key="7">
    <source>
        <dbReference type="ARBA" id="ARBA00022833"/>
    </source>
</evidence>
<keyword evidence="12" id="KW-0539">Nucleus</keyword>
<protein>
    <recommendedName>
        <fullName evidence="14">C2H2-type domain-containing protein</fullName>
    </recommendedName>
</protein>
<evidence type="ECO:0000256" key="1">
    <source>
        <dbReference type="ARBA" id="ARBA00004123"/>
    </source>
</evidence>
<dbReference type="PROSITE" id="PS00028">
    <property type="entry name" value="ZINC_FINGER_C2H2_1"/>
    <property type="match status" value="3"/>
</dbReference>
<dbReference type="EnsemblMetazoa" id="XM_022803426">
    <property type="protein sequence ID" value="XP_022659161"/>
    <property type="gene ID" value="LOC111249497"/>
</dbReference>
<dbReference type="FunFam" id="3.30.160.60:FF:000104">
    <property type="entry name" value="Transcriptional repressor protein YY1"/>
    <property type="match status" value="1"/>
</dbReference>
<dbReference type="AlphaFoldDB" id="A0A7M7JZ86"/>
<keyword evidence="11" id="KW-0804">Transcription</keyword>
<dbReference type="Proteomes" id="UP000594260">
    <property type="component" value="Unplaced"/>
</dbReference>
<evidence type="ECO:0000256" key="5">
    <source>
        <dbReference type="ARBA" id="ARBA00022737"/>
    </source>
</evidence>
<evidence type="ECO:0000256" key="4">
    <source>
        <dbReference type="ARBA" id="ARBA00022723"/>
    </source>
</evidence>
<dbReference type="SUPFAM" id="SSF57667">
    <property type="entry name" value="beta-beta-alpha zinc fingers"/>
    <property type="match status" value="3"/>
</dbReference>
<evidence type="ECO:0000256" key="12">
    <source>
        <dbReference type="ARBA" id="ARBA00023242"/>
    </source>
</evidence>
<reference evidence="15" key="1">
    <citation type="submission" date="2021-01" db="UniProtKB">
        <authorList>
            <consortium name="EnsemblMetazoa"/>
        </authorList>
    </citation>
    <scope>IDENTIFICATION</scope>
</reference>
<evidence type="ECO:0000256" key="10">
    <source>
        <dbReference type="ARBA" id="ARBA00023159"/>
    </source>
</evidence>
<dbReference type="RefSeq" id="XP_022659161.1">
    <property type="nucleotide sequence ID" value="XM_022803426.1"/>
</dbReference>
<comment type="subcellular location">
    <subcellularLocation>
        <location evidence="1">Nucleus</location>
    </subcellularLocation>
</comment>
<keyword evidence="6 13" id="KW-0863">Zinc-finger</keyword>
<evidence type="ECO:0000256" key="9">
    <source>
        <dbReference type="ARBA" id="ARBA00023125"/>
    </source>
</evidence>
<feature type="domain" description="C2H2-type" evidence="14">
    <location>
        <begin position="394"/>
        <end position="423"/>
    </location>
</feature>
<dbReference type="GO" id="GO:0000981">
    <property type="term" value="F:DNA-binding transcription factor activity, RNA polymerase II-specific"/>
    <property type="evidence" value="ECO:0007669"/>
    <property type="project" value="TreeGrafter"/>
</dbReference>
<name>A0A7M7JZ86_VARDE</name>
<dbReference type="GO" id="GO:0008270">
    <property type="term" value="F:zinc ion binding"/>
    <property type="evidence" value="ECO:0007669"/>
    <property type="project" value="UniProtKB-KW"/>
</dbReference>
<dbReference type="Gene3D" id="3.30.160.60">
    <property type="entry name" value="Classic Zinc Finger"/>
    <property type="match status" value="4"/>
</dbReference>
<keyword evidence="8" id="KW-0805">Transcription regulation</keyword>
<dbReference type="PANTHER" id="PTHR14003">
    <property type="entry name" value="TRANSCRIPTIONAL REPRESSOR PROTEIN YY"/>
    <property type="match status" value="1"/>
</dbReference>
<sequence>MSSSSEAVEECIVVTGEFCGGEEEVICVENANGERVITADSGSYYFTAEGNIIEASEVYTDEPQEVEITIDNEGNPQEEGVIQLQEFAEDVPQEMILQTQEEVIGGVAEGDGETGEEYVTAEIAIPIDEANLITSIEHPSVVTSVAGGASAVHTSSASGGTVVRRTRKTAGTRKVALTTVPVSGMPPGKARKWEQKQVQIKTLDGEFQVTMWASGGTNENDDISVIEESCVEVDPDFSEYMQSSHGSTAATPGTILTANVPIQASSSGLGLTLATGVDLSDPKQLAELAKSKIQRVKPQADAAARTIACPHKGCSKMFRDNGAMRKHLHTHGPRVHVCAECGKAFVESSKLKRHQLVHTGEKPFQCTFDGCGKRFSLDFNLRTHVRIHTGDRPYVCPFDNCNKKFAQSTNLKSHILTHAKAKGRNAIPALTLGTLGGSSVVTYTTNDEQKFVFDDS</sequence>
<keyword evidence="9" id="KW-0238">DNA-binding</keyword>
<dbReference type="FunFam" id="3.30.160.60:FF:000174">
    <property type="entry name" value="Transcriptional repressor protein YY1"/>
    <property type="match status" value="1"/>
</dbReference>
<keyword evidence="10" id="KW-0010">Activator</keyword>
<dbReference type="EnsemblMetazoa" id="XM_022803425">
    <property type="protein sequence ID" value="XP_022659160"/>
    <property type="gene ID" value="LOC111249497"/>
</dbReference>
<dbReference type="PANTHER" id="PTHR14003:SF19">
    <property type="entry name" value="YY2 TRANSCRIPTION FACTOR"/>
    <property type="match status" value="1"/>
</dbReference>
<evidence type="ECO:0000256" key="8">
    <source>
        <dbReference type="ARBA" id="ARBA00023015"/>
    </source>
</evidence>
<keyword evidence="16" id="KW-1185">Reference proteome</keyword>
<dbReference type="Pfam" id="PF00096">
    <property type="entry name" value="zf-C2H2"/>
    <property type="match status" value="3"/>
</dbReference>
<dbReference type="InterPro" id="IPR036236">
    <property type="entry name" value="Znf_C2H2_sf"/>
</dbReference>
<organism evidence="15 16">
    <name type="scientific">Varroa destructor</name>
    <name type="common">Honeybee mite</name>
    <dbReference type="NCBI Taxonomy" id="109461"/>
    <lineage>
        <taxon>Eukaryota</taxon>
        <taxon>Metazoa</taxon>
        <taxon>Ecdysozoa</taxon>
        <taxon>Arthropoda</taxon>
        <taxon>Chelicerata</taxon>
        <taxon>Arachnida</taxon>
        <taxon>Acari</taxon>
        <taxon>Parasitiformes</taxon>
        <taxon>Mesostigmata</taxon>
        <taxon>Gamasina</taxon>
        <taxon>Dermanyssoidea</taxon>
        <taxon>Varroidae</taxon>
        <taxon>Varroa</taxon>
    </lineage>
</organism>
<dbReference type="FunFam" id="3.30.160.60:FF:000109">
    <property type="entry name" value="Transcriptional repressor protein YY1"/>
    <property type="match status" value="1"/>
</dbReference>
<dbReference type="RefSeq" id="XP_022659162.1">
    <property type="nucleotide sequence ID" value="XM_022803427.1"/>
</dbReference>
<dbReference type="GO" id="GO:0000978">
    <property type="term" value="F:RNA polymerase II cis-regulatory region sequence-specific DNA binding"/>
    <property type="evidence" value="ECO:0007669"/>
    <property type="project" value="TreeGrafter"/>
</dbReference>
<keyword evidence="4" id="KW-0479">Metal-binding</keyword>
<dbReference type="KEGG" id="vde:111249497"/>
<dbReference type="GeneID" id="111249497"/>
<feature type="domain" description="C2H2-type" evidence="14">
    <location>
        <begin position="364"/>
        <end position="393"/>
    </location>
</feature>
<feature type="domain" description="C2H2-type" evidence="14">
    <location>
        <begin position="336"/>
        <end position="363"/>
    </location>
</feature>
<keyword evidence="5" id="KW-0677">Repeat</keyword>
<evidence type="ECO:0000313" key="15">
    <source>
        <dbReference type="EnsemblMetazoa" id="XP_022659160"/>
    </source>
</evidence>
<dbReference type="FunFam" id="3.30.160.60:FF:000163">
    <property type="entry name" value="transcriptional repressor protein YY1"/>
    <property type="match status" value="1"/>
</dbReference>
<evidence type="ECO:0000256" key="11">
    <source>
        <dbReference type="ARBA" id="ARBA00023163"/>
    </source>
</evidence>
<evidence type="ECO:0000313" key="16">
    <source>
        <dbReference type="Proteomes" id="UP000594260"/>
    </source>
</evidence>
<comment type="similarity">
    <text evidence="2">Belongs to the YY transcription factor family.</text>
</comment>
<dbReference type="PROSITE" id="PS50157">
    <property type="entry name" value="ZINC_FINGER_C2H2_2"/>
    <property type="match status" value="4"/>
</dbReference>
<keyword evidence="7" id="KW-0862">Zinc</keyword>
<evidence type="ECO:0000259" key="14">
    <source>
        <dbReference type="PROSITE" id="PS50157"/>
    </source>
</evidence>
<dbReference type="InParanoid" id="A0A7M7JZ86"/>
<feature type="domain" description="C2H2-type" evidence="14">
    <location>
        <begin position="307"/>
        <end position="331"/>
    </location>
</feature>
<dbReference type="OrthoDB" id="10264072at2759"/>